<gene>
    <name evidence="1" type="ORF">Y10_09770</name>
</gene>
<protein>
    <submittedName>
        <fullName evidence="1">Uncharacterized protein</fullName>
    </submittedName>
</protein>
<sequence length="59" mass="6509">MLKKFLDNKAQILSKAEMQTIAGGARCNPDLLITCVVQSDCQRGANCLYDHNDIGYCLC</sequence>
<evidence type="ECO:0000313" key="2">
    <source>
        <dbReference type="Proteomes" id="UP001143543"/>
    </source>
</evidence>
<evidence type="ECO:0000313" key="1">
    <source>
        <dbReference type="EMBL" id="GLB48609.1"/>
    </source>
</evidence>
<reference evidence="1" key="1">
    <citation type="submission" date="2022-07" db="EMBL/GenBank/DDBJ databases">
        <title>Taxonomy of Novel Oxalotrophic and Methylotrophic Bacteria.</title>
        <authorList>
            <person name="Sahin N."/>
            <person name="Tani A."/>
        </authorList>
    </citation>
    <scope>NUCLEOTIDE SEQUENCE</scope>
    <source>
        <strain evidence="1">Y10</strain>
    </source>
</reference>
<proteinExistence type="predicted"/>
<dbReference type="EMBL" id="BRVO01000001">
    <property type="protein sequence ID" value="GLB48609.1"/>
    <property type="molecule type" value="Genomic_DNA"/>
</dbReference>
<keyword evidence="2" id="KW-1185">Reference proteome</keyword>
<dbReference type="RefSeq" id="WP_281764243.1">
    <property type="nucleotide sequence ID" value="NZ_BRVO01000001.1"/>
</dbReference>
<comment type="caution">
    <text evidence="1">The sequence shown here is derived from an EMBL/GenBank/DDBJ whole genome shotgun (WGS) entry which is preliminary data.</text>
</comment>
<organism evidence="1 2">
    <name type="scientific">Neptunitalea lumnitzerae</name>
    <dbReference type="NCBI Taxonomy" id="2965509"/>
    <lineage>
        <taxon>Bacteria</taxon>
        <taxon>Pseudomonadati</taxon>
        <taxon>Bacteroidota</taxon>
        <taxon>Flavobacteriia</taxon>
        <taxon>Flavobacteriales</taxon>
        <taxon>Flavobacteriaceae</taxon>
        <taxon>Neptunitalea</taxon>
    </lineage>
</organism>
<dbReference type="Proteomes" id="UP001143543">
    <property type="component" value="Unassembled WGS sequence"/>
</dbReference>
<name>A0ABQ5MGU3_9FLAO</name>
<accession>A0ABQ5MGU3</accession>